<comment type="caution">
    <text evidence="12">The sequence shown here is derived from an EMBL/GenBank/DDBJ whole genome shotgun (WGS) entry which is preliminary data.</text>
</comment>
<dbReference type="SMART" id="SM00664">
    <property type="entry name" value="DoH"/>
    <property type="match status" value="1"/>
</dbReference>
<evidence type="ECO:0000259" key="11">
    <source>
        <dbReference type="PROSITE" id="PS50939"/>
    </source>
</evidence>
<protein>
    <recommendedName>
        <fullName evidence="14">Cytochrome b561 and DOMON domain-containing protein</fullName>
    </recommendedName>
</protein>
<evidence type="ECO:0000256" key="6">
    <source>
        <dbReference type="ARBA" id="ARBA00022989"/>
    </source>
</evidence>
<evidence type="ECO:0000256" key="4">
    <source>
        <dbReference type="ARBA" id="ARBA00022729"/>
    </source>
</evidence>
<dbReference type="InterPro" id="IPR005018">
    <property type="entry name" value="DOMON_domain"/>
</dbReference>
<keyword evidence="3 8" id="KW-0812">Transmembrane</keyword>
<feature type="transmembrane region" description="Helical" evidence="8">
    <location>
        <begin position="233"/>
        <end position="259"/>
    </location>
</feature>
<evidence type="ECO:0000313" key="12">
    <source>
        <dbReference type="EMBL" id="CAM0150630.1"/>
    </source>
</evidence>
<accession>A0ABC9H705</accession>
<dbReference type="GO" id="GO:0016020">
    <property type="term" value="C:membrane"/>
    <property type="evidence" value="ECO:0007669"/>
    <property type="project" value="UniProtKB-SubCell"/>
</dbReference>
<dbReference type="CDD" id="cd08760">
    <property type="entry name" value="Cyt_b561_FRRS1_like"/>
    <property type="match status" value="1"/>
</dbReference>
<evidence type="ECO:0000256" key="9">
    <source>
        <dbReference type="SAM" id="SignalP"/>
    </source>
</evidence>
<evidence type="ECO:0000256" key="1">
    <source>
        <dbReference type="ARBA" id="ARBA00004370"/>
    </source>
</evidence>
<organism evidence="12 13">
    <name type="scientific">Urochloa decumbens</name>
    <dbReference type="NCBI Taxonomy" id="240449"/>
    <lineage>
        <taxon>Eukaryota</taxon>
        <taxon>Viridiplantae</taxon>
        <taxon>Streptophyta</taxon>
        <taxon>Embryophyta</taxon>
        <taxon>Tracheophyta</taxon>
        <taxon>Spermatophyta</taxon>
        <taxon>Magnoliopsida</taxon>
        <taxon>Liliopsida</taxon>
        <taxon>Poales</taxon>
        <taxon>Poaceae</taxon>
        <taxon>PACMAD clade</taxon>
        <taxon>Panicoideae</taxon>
        <taxon>Panicodae</taxon>
        <taxon>Paniceae</taxon>
        <taxon>Melinidinae</taxon>
        <taxon>Urochloa</taxon>
    </lineage>
</organism>
<evidence type="ECO:0000256" key="7">
    <source>
        <dbReference type="ARBA" id="ARBA00023136"/>
    </source>
</evidence>
<feature type="transmembrane region" description="Helical" evidence="8">
    <location>
        <begin position="385"/>
        <end position="406"/>
    </location>
</feature>
<dbReference type="Proteomes" id="UP001497457">
    <property type="component" value="Unassembled WGS sequence"/>
</dbReference>
<dbReference type="PROSITE" id="PS50836">
    <property type="entry name" value="DOMON"/>
    <property type="match status" value="1"/>
</dbReference>
<dbReference type="PANTHER" id="PTHR23130">
    <property type="entry name" value="CYTOCHROME B561 AND DOMON DOMAIN-CONTAINING PROTEIN"/>
    <property type="match status" value="1"/>
</dbReference>
<feature type="chain" id="PRO_5044849071" description="Cytochrome b561 and DOMON domain-containing protein" evidence="9">
    <location>
        <begin position="27"/>
        <end position="421"/>
    </location>
</feature>
<evidence type="ECO:0000313" key="13">
    <source>
        <dbReference type="Proteomes" id="UP001497457"/>
    </source>
</evidence>
<keyword evidence="13" id="KW-1185">Reference proteome</keyword>
<evidence type="ECO:0000256" key="3">
    <source>
        <dbReference type="ARBA" id="ARBA00022692"/>
    </source>
</evidence>
<dbReference type="InterPro" id="IPR006593">
    <property type="entry name" value="Cyt_b561/ferric_Rdtase_TM"/>
</dbReference>
<keyword evidence="7 8" id="KW-0472">Membrane</keyword>
<feature type="transmembrane region" description="Helical" evidence="8">
    <location>
        <begin position="209"/>
        <end position="226"/>
    </location>
</feature>
<feature type="signal peptide" evidence="9">
    <location>
        <begin position="1"/>
        <end position="26"/>
    </location>
</feature>
<dbReference type="SMART" id="SM00665">
    <property type="entry name" value="B561"/>
    <property type="match status" value="1"/>
</dbReference>
<feature type="transmembrane region" description="Helical" evidence="8">
    <location>
        <begin position="271"/>
        <end position="289"/>
    </location>
</feature>
<evidence type="ECO:0008006" key="14">
    <source>
        <dbReference type="Google" id="ProtNLM"/>
    </source>
</evidence>
<proteinExistence type="predicted"/>
<gene>
    <name evidence="12" type="ORF">URODEC1_LOCUS123696</name>
</gene>
<keyword evidence="4 9" id="KW-0732">Signal</keyword>
<reference evidence="12" key="1">
    <citation type="submission" date="2024-10" db="EMBL/GenBank/DDBJ databases">
        <authorList>
            <person name="Ryan C."/>
        </authorList>
    </citation>
    <scope>NUCLEOTIDE SEQUENCE [LARGE SCALE GENOMIC DNA]</scope>
</reference>
<feature type="domain" description="DOMON" evidence="10">
    <location>
        <begin position="50"/>
        <end position="165"/>
    </location>
</feature>
<dbReference type="AlphaFoldDB" id="A0ABC9H705"/>
<dbReference type="CDD" id="cd09631">
    <property type="entry name" value="DOMON_DOH"/>
    <property type="match status" value="1"/>
</dbReference>
<keyword evidence="5" id="KW-0249">Electron transport</keyword>
<feature type="domain" description="Cytochrome b561" evidence="11">
    <location>
        <begin position="166"/>
        <end position="410"/>
    </location>
</feature>
<comment type="subcellular location">
    <subcellularLocation>
        <location evidence="1">Membrane</location>
    </subcellularLocation>
</comment>
<evidence type="ECO:0000256" key="2">
    <source>
        <dbReference type="ARBA" id="ARBA00022448"/>
    </source>
</evidence>
<evidence type="ECO:0000256" key="8">
    <source>
        <dbReference type="SAM" id="Phobius"/>
    </source>
</evidence>
<sequence>MVGIGRCASVGALLVALAVLAPAVTATCDDELPTQLVGNYSGLACTPVWNTFVLRYAQGKDNVLRVVLSTMYSTGWVGMGFSKNGLMVGSSAMVGWMGKTGVAHIKQFQLQGKTPSQVVVDKGSLVSNDHDHTVLVQQAKIYLAFQLRFTQPLKSQSVLLAFGSAIPVNDRLSEHQDKTAIVFDFTTGSSSSASSFPEGLKRTHGALNLFAWGVLLPIGAIVARYCRRWDPLWFYLHTGIQFVGFILGLAGIVAGVSLYNKIQANVPAHRGLGIFVLVLGILQLIEMLRTMHIPDELSRSPPGACSRALLGLPTAAISTGIEHCKRVPGGDAVSTADSLRPNKDSKYRKFWNWYHHWVGRLALFFAAVNIVLGIKVGAAGNSWKIGYGFNLAILLITIITLEVLLWTRWRNNSSSTPGPGY</sequence>
<name>A0ABC9H705_9POAL</name>
<feature type="transmembrane region" description="Helical" evidence="8">
    <location>
        <begin position="357"/>
        <end position="379"/>
    </location>
</feature>
<keyword evidence="6 8" id="KW-1133">Transmembrane helix</keyword>
<dbReference type="InterPro" id="IPR045266">
    <property type="entry name" value="DOH_DOMON"/>
</dbReference>
<keyword evidence="2" id="KW-0813">Transport</keyword>
<dbReference type="Gene3D" id="1.20.120.1770">
    <property type="match status" value="1"/>
</dbReference>
<dbReference type="PROSITE" id="PS50939">
    <property type="entry name" value="CYTOCHROME_B561"/>
    <property type="match status" value="1"/>
</dbReference>
<dbReference type="PANTHER" id="PTHR23130:SF115">
    <property type="entry name" value="OS01G0680900 PROTEIN"/>
    <property type="match status" value="1"/>
</dbReference>
<evidence type="ECO:0000256" key="5">
    <source>
        <dbReference type="ARBA" id="ARBA00022982"/>
    </source>
</evidence>
<dbReference type="EMBL" id="CAXIPR030003482">
    <property type="protein sequence ID" value="CAM0150630.1"/>
    <property type="molecule type" value="Genomic_DNA"/>
</dbReference>
<evidence type="ECO:0000259" key="10">
    <source>
        <dbReference type="PROSITE" id="PS50836"/>
    </source>
</evidence>